<dbReference type="Pfam" id="PF02518">
    <property type="entry name" value="HATPase_c"/>
    <property type="match status" value="1"/>
</dbReference>
<dbReference type="InterPro" id="IPR011006">
    <property type="entry name" value="CheY-like_superfamily"/>
</dbReference>
<sequence length="538" mass="59138">MLSSGDLVLQLINDILDLSKVESGVMKLEATKFRPREVVKHVLQTAAASLQKLLTLEGHVADDVPVEVIGDVLRIRQILTNLVSNAIKFTHEGKVGINLYVVSEPFTTSRQGSETVSQDQSTVSTKTRNTSSMSQNKADQNGSGHADACGTCENYKLNDMAQIQNGAPMDEDKETHPTRKNESFGFAVMFMTQGLEYLVELMGGHLSVSSVEHHGSTFTFVLPYKVSLISDSTDDPDELSDMDRQDVLGDGNDDDLHSGVFIFQPRTLGSLFSSQSSGRIQKLSVNSYGFNASHKCNGLLEDSPDSPTRCSGSDNLNSAAKQEKSHPEANGRFHPYAHPTSSSRASNNLDETSEAQVRYQEKTQMDRSSECSSSNSPEIPKAELKPKILLVEDNKINVMVTKSMMKQLGHDIDIVCNGEEAVRAVQRNSYHLILMDVCMPVMDGLQATRLIRSFEETGSWEDAIKAGIEMQLPPPHSASNSQLEKPRKRTPIIAMTANALSESADECYANGMDSFVSKPVTFQNLKQCLQEYLPSVHL</sequence>
<dbReference type="PANTHER" id="PTHR43047">
    <property type="entry name" value="TWO-COMPONENT HISTIDINE PROTEIN KINASE"/>
    <property type="match status" value="1"/>
</dbReference>
<evidence type="ECO:0000256" key="5">
    <source>
        <dbReference type="PROSITE-ProRule" id="PRU00169"/>
    </source>
</evidence>
<keyword evidence="3" id="KW-0808">Transferase</keyword>
<dbReference type="Gene3D" id="3.40.50.2300">
    <property type="match status" value="1"/>
</dbReference>
<comment type="catalytic activity">
    <reaction evidence="1">
        <text>ATP + protein L-histidine = ADP + protein N-phospho-L-histidine.</text>
        <dbReference type="EC" id="2.7.13.3"/>
    </reaction>
</comment>
<dbReference type="InterPro" id="IPR036890">
    <property type="entry name" value="HATPase_C_sf"/>
</dbReference>
<evidence type="ECO:0000256" key="4">
    <source>
        <dbReference type="ARBA" id="ARBA00022777"/>
    </source>
</evidence>
<feature type="compositionally biased region" description="Polar residues" evidence="6">
    <location>
        <begin position="339"/>
        <end position="350"/>
    </location>
</feature>
<reference evidence="9" key="1">
    <citation type="submission" date="2020-06" db="EMBL/GenBank/DDBJ databases">
        <authorList>
            <person name="Li T."/>
            <person name="Hu X."/>
            <person name="Zhang T."/>
            <person name="Song X."/>
            <person name="Zhang H."/>
            <person name="Dai N."/>
            <person name="Sheng W."/>
            <person name="Hou X."/>
            <person name="Wei L."/>
        </authorList>
    </citation>
    <scope>NUCLEOTIDE SEQUENCE</scope>
    <source>
        <strain evidence="9">KEN8</strain>
        <tissue evidence="9">Leaf</tissue>
    </source>
</reference>
<dbReference type="InterPro" id="IPR003594">
    <property type="entry name" value="HATPase_dom"/>
</dbReference>
<dbReference type="EC" id="2.7.13.3" evidence="2"/>
<dbReference type="SMART" id="SM00387">
    <property type="entry name" value="HATPase_c"/>
    <property type="match status" value="1"/>
</dbReference>
<keyword evidence="5" id="KW-0597">Phosphoprotein</keyword>
<reference evidence="9" key="2">
    <citation type="journal article" date="2024" name="Plant">
        <title>Genomic evolution and insights into agronomic trait innovations of Sesamum species.</title>
        <authorList>
            <person name="Miao H."/>
            <person name="Wang L."/>
            <person name="Qu L."/>
            <person name="Liu H."/>
            <person name="Sun Y."/>
            <person name="Le M."/>
            <person name="Wang Q."/>
            <person name="Wei S."/>
            <person name="Zheng Y."/>
            <person name="Lin W."/>
            <person name="Duan Y."/>
            <person name="Cao H."/>
            <person name="Xiong S."/>
            <person name="Wang X."/>
            <person name="Wei L."/>
            <person name="Li C."/>
            <person name="Ma Q."/>
            <person name="Ju M."/>
            <person name="Zhao R."/>
            <person name="Li G."/>
            <person name="Mu C."/>
            <person name="Tian Q."/>
            <person name="Mei H."/>
            <person name="Zhang T."/>
            <person name="Gao T."/>
            <person name="Zhang H."/>
        </authorList>
    </citation>
    <scope>NUCLEOTIDE SEQUENCE</scope>
    <source>
        <strain evidence="9">KEN8</strain>
    </source>
</reference>
<dbReference type="Gene3D" id="3.30.565.10">
    <property type="entry name" value="Histidine kinase-like ATPase, C-terminal domain"/>
    <property type="match status" value="1"/>
</dbReference>
<dbReference type="GO" id="GO:0000155">
    <property type="term" value="F:phosphorelay sensor kinase activity"/>
    <property type="evidence" value="ECO:0007669"/>
    <property type="project" value="TreeGrafter"/>
</dbReference>
<accession>A0AAW2QW35</accession>
<dbReference type="InterPro" id="IPR001789">
    <property type="entry name" value="Sig_transdc_resp-reg_receiver"/>
</dbReference>
<evidence type="ECO:0000256" key="3">
    <source>
        <dbReference type="ARBA" id="ARBA00022679"/>
    </source>
</evidence>
<dbReference type="EMBL" id="JACGWM010000005">
    <property type="protein sequence ID" value="KAL0372037.1"/>
    <property type="molecule type" value="Genomic_DNA"/>
</dbReference>
<dbReference type="GO" id="GO:0005886">
    <property type="term" value="C:plasma membrane"/>
    <property type="evidence" value="ECO:0007669"/>
    <property type="project" value="TreeGrafter"/>
</dbReference>
<feature type="region of interest" description="Disordered" evidence="6">
    <location>
        <begin position="300"/>
        <end position="379"/>
    </location>
</feature>
<dbReference type="PROSITE" id="PS50109">
    <property type="entry name" value="HIS_KIN"/>
    <property type="match status" value="1"/>
</dbReference>
<keyword evidence="4 9" id="KW-0418">Kinase</keyword>
<feature type="modified residue" description="4-aspartylphosphate" evidence="5">
    <location>
        <position position="436"/>
    </location>
</feature>
<feature type="compositionally biased region" description="Basic and acidic residues" evidence="6">
    <location>
        <begin position="321"/>
        <end position="331"/>
    </location>
</feature>
<dbReference type="Pfam" id="PF00072">
    <property type="entry name" value="Response_reg"/>
    <property type="match status" value="1"/>
</dbReference>
<gene>
    <name evidence="9" type="ORF">Scaly_0885300</name>
</gene>
<name>A0AAW2QW35_9LAMI</name>
<protein>
    <recommendedName>
        <fullName evidence="2">histidine kinase</fullName>
        <ecNumber evidence="2">2.7.13.3</ecNumber>
    </recommendedName>
</protein>
<dbReference type="PROSITE" id="PS50110">
    <property type="entry name" value="RESPONSE_REGULATORY"/>
    <property type="match status" value="1"/>
</dbReference>
<evidence type="ECO:0000256" key="1">
    <source>
        <dbReference type="ARBA" id="ARBA00000085"/>
    </source>
</evidence>
<evidence type="ECO:0000256" key="2">
    <source>
        <dbReference type="ARBA" id="ARBA00012438"/>
    </source>
</evidence>
<dbReference type="SUPFAM" id="SSF52172">
    <property type="entry name" value="CheY-like"/>
    <property type="match status" value="1"/>
</dbReference>
<evidence type="ECO:0000259" key="8">
    <source>
        <dbReference type="PROSITE" id="PS50110"/>
    </source>
</evidence>
<dbReference type="GO" id="GO:0009927">
    <property type="term" value="F:histidine phosphotransfer kinase activity"/>
    <property type="evidence" value="ECO:0007669"/>
    <property type="project" value="TreeGrafter"/>
</dbReference>
<feature type="domain" description="Response regulatory" evidence="8">
    <location>
        <begin position="387"/>
        <end position="533"/>
    </location>
</feature>
<feature type="compositionally biased region" description="Polar residues" evidence="6">
    <location>
        <begin position="110"/>
        <end position="143"/>
    </location>
</feature>
<proteinExistence type="predicted"/>
<dbReference type="SUPFAM" id="SSF55874">
    <property type="entry name" value="ATPase domain of HSP90 chaperone/DNA topoisomerase II/histidine kinase"/>
    <property type="match status" value="2"/>
</dbReference>
<dbReference type="SMART" id="SM00448">
    <property type="entry name" value="REC"/>
    <property type="match status" value="1"/>
</dbReference>
<evidence type="ECO:0000313" key="9">
    <source>
        <dbReference type="EMBL" id="KAL0372037.1"/>
    </source>
</evidence>
<dbReference type="FunFam" id="3.40.50.2300:FF:000201">
    <property type="entry name" value="Histidine kinase 5"/>
    <property type="match status" value="1"/>
</dbReference>
<dbReference type="AlphaFoldDB" id="A0AAW2QW35"/>
<organism evidence="9">
    <name type="scientific">Sesamum calycinum</name>
    <dbReference type="NCBI Taxonomy" id="2727403"/>
    <lineage>
        <taxon>Eukaryota</taxon>
        <taxon>Viridiplantae</taxon>
        <taxon>Streptophyta</taxon>
        <taxon>Embryophyta</taxon>
        <taxon>Tracheophyta</taxon>
        <taxon>Spermatophyta</taxon>
        <taxon>Magnoliopsida</taxon>
        <taxon>eudicotyledons</taxon>
        <taxon>Gunneridae</taxon>
        <taxon>Pentapetalae</taxon>
        <taxon>asterids</taxon>
        <taxon>lamiids</taxon>
        <taxon>Lamiales</taxon>
        <taxon>Pedaliaceae</taxon>
        <taxon>Sesamum</taxon>
    </lineage>
</organism>
<dbReference type="PANTHER" id="PTHR43047:SF68">
    <property type="entry name" value="HISTIDINE KINASE 5"/>
    <property type="match status" value="1"/>
</dbReference>
<dbReference type="InterPro" id="IPR005467">
    <property type="entry name" value="His_kinase_dom"/>
</dbReference>
<feature type="domain" description="Histidine kinase" evidence="7">
    <location>
        <begin position="1"/>
        <end position="226"/>
    </location>
</feature>
<evidence type="ECO:0000259" key="7">
    <source>
        <dbReference type="PROSITE" id="PS50109"/>
    </source>
</evidence>
<dbReference type="CDD" id="cd17546">
    <property type="entry name" value="REC_hyHK_CKI1_RcsC-like"/>
    <property type="match status" value="1"/>
</dbReference>
<comment type="caution">
    <text evidence="9">The sequence shown here is derived from an EMBL/GenBank/DDBJ whole genome shotgun (WGS) entry which is preliminary data.</text>
</comment>
<feature type="region of interest" description="Disordered" evidence="6">
    <location>
        <begin position="110"/>
        <end position="146"/>
    </location>
</feature>
<feature type="compositionally biased region" description="Polar residues" evidence="6">
    <location>
        <begin position="305"/>
        <end position="320"/>
    </location>
</feature>
<feature type="compositionally biased region" description="Basic and acidic residues" evidence="6">
    <location>
        <begin position="359"/>
        <end position="369"/>
    </location>
</feature>
<evidence type="ECO:0000256" key="6">
    <source>
        <dbReference type="SAM" id="MobiDB-lite"/>
    </source>
</evidence>